<comment type="caution">
    <text evidence="1">The sequence shown here is derived from an EMBL/GenBank/DDBJ whole genome shotgun (WGS) entry which is preliminary data.</text>
</comment>
<proteinExistence type="predicted"/>
<gene>
    <name evidence="1" type="ORF">N0V91_006694</name>
</gene>
<accession>A0A9W8Z9T3</accession>
<reference evidence="1" key="1">
    <citation type="submission" date="2022-10" db="EMBL/GenBank/DDBJ databases">
        <title>Tapping the CABI collections for fungal endophytes: first genome assemblies for Collariella, Neodidymelliopsis, Ascochyta clinopodiicola, Didymella pomorum, Didymosphaeria variabile, Neocosmospora piperis and Neocucurbitaria cava.</title>
        <authorList>
            <person name="Hill R."/>
        </authorList>
    </citation>
    <scope>NUCLEOTIDE SEQUENCE</scope>
    <source>
        <strain evidence="1">IMI 355091</strain>
    </source>
</reference>
<evidence type="ECO:0000313" key="2">
    <source>
        <dbReference type="Proteomes" id="UP001140510"/>
    </source>
</evidence>
<sequence>MFFPTHEEVARIKEDIGIYQVGDWRALPNNSTTAQQSDLLELRIQDTDHLEMISEVSYDRDTERLVGQAVQADADARAANLAGQAEAARAESRAVAARSEAVALANQYRGNSAFNQRYRLMLQAHYRTLEMEEDNRSWMATKLECLLAIAKENGDHRNAAALIHQAIVRRQRWEDDPDGDSPHATHTLHLTEEDLDVTLKRFQDNNAVEEVIQLMTCFP</sequence>
<evidence type="ECO:0000313" key="1">
    <source>
        <dbReference type="EMBL" id="KAJ4403118.1"/>
    </source>
</evidence>
<organism evidence="1 2">
    <name type="scientific">Didymella pomorum</name>
    <dbReference type="NCBI Taxonomy" id="749634"/>
    <lineage>
        <taxon>Eukaryota</taxon>
        <taxon>Fungi</taxon>
        <taxon>Dikarya</taxon>
        <taxon>Ascomycota</taxon>
        <taxon>Pezizomycotina</taxon>
        <taxon>Dothideomycetes</taxon>
        <taxon>Pleosporomycetidae</taxon>
        <taxon>Pleosporales</taxon>
        <taxon>Pleosporineae</taxon>
        <taxon>Didymellaceae</taxon>
        <taxon>Didymella</taxon>
    </lineage>
</organism>
<dbReference type="AlphaFoldDB" id="A0A9W8Z9T3"/>
<keyword evidence="2" id="KW-1185">Reference proteome</keyword>
<name>A0A9W8Z9T3_9PLEO</name>
<protein>
    <submittedName>
        <fullName evidence="1">Uncharacterized protein</fullName>
    </submittedName>
</protein>
<dbReference type="OrthoDB" id="10613716at2759"/>
<dbReference type="Proteomes" id="UP001140510">
    <property type="component" value="Unassembled WGS sequence"/>
</dbReference>
<dbReference type="EMBL" id="JAPEVA010000054">
    <property type="protein sequence ID" value="KAJ4403118.1"/>
    <property type="molecule type" value="Genomic_DNA"/>
</dbReference>